<evidence type="ECO:0000313" key="3">
    <source>
        <dbReference type="EMBL" id="WYY08283.1"/>
    </source>
</evidence>
<dbReference type="Proteomes" id="UP001479933">
    <property type="component" value="Chromosome"/>
</dbReference>
<evidence type="ECO:0008006" key="5">
    <source>
        <dbReference type="Google" id="ProtNLM"/>
    </source>
</evidence>
<feature type="region of interest" description="Disordered" evidence="1">
    <location>
        <begin position="1"/>
        <end position="54"/>
    </location>
</feature>
<reference evidence="3 4" key="1">
    <citation type="journal article" date="2023" name="Virus Evol.">
        <title>Computational host range prediction-The good, the bad, and the ugly.</title>
        <authorList>
            <person name="Howell A.A."/>
            <person name="Versoza C.J."/>
            <person name="Pfeifer S.P."/>
        </authorList>
    </citation>
    <scope>NUCLEOTIDE SEQUENCE [LARGE SCALE GENOMIC DNA]</scope>
    <source>
        <strain evidence="3 4">1610/1b</strain>
    </source>
</reference>
<accession>A0ABZ2U3I4</accession>
<feature type="compositionally biased region" description="Low complexity" evidence="1">
    <location>
        <begin position="11"/>
        <end position="20"/>
    </location>
</feature>
<gene>
    <name evidence="3" type="ORF">RVF87_04185</name>
</gene>
<evidence type="ECO:0000256" key="2">
    <source>
        <dbReference type="SAM" id="Phobius"/>
    </source>
</evidence>
<keyword evidence="2" id="KW-1133">Transmembrane helix</keyword>
<keyword evidence="4" id="KW-1185">Reference proteome</keyword>
<organism evidence="3 4">
    <name type="scientific">Gordonia hydrophobica</name>
    <dbReference type="NCBI Taxonomy" id="40516"/>
    <lineage>
        <taxon>Bacteria</taxon>
        <taxon>Bacillati</taxon>
        <taxon>Actinomycetota</taxon>
        <taxon>Actinomycetes</taxon>
        <taxon>Mycobacteriales</taxon>
        <taxon>Gordoniaceae</taxon>
        <taxon>Gordonia</taxon>
    </lineage>
</organism>
<dbReference type="EMBL" id="CP136137">
    <property type="protein sequence ID" value="WYY08283.1"/>
    <property type="molecule type" value="Genomic_DNA"/>
</dbReference>
<name>A0ABZ2U3I4_9ACTN</name>
<protein>
    <recommendedName>
        <fullName evidence="5">Interferon-induced transmembrane protein</fullName>
    </recommendedName>
</protein>
<keyword evidence="2" id="KW-0812">Transmembrane</keyword>
<feature type="transmembrane region" description="Helical" evidence="2">
    <location>
        <begin position="156"/>
        <end position="184"/>
    </location>
</feature>
<keyword evidence="2" id="KW-0472">Membrane</keyword>
<dbReference type="RefSeq" id="WP_066168575.1">
    <property type="nucleotide sequence ID" value="NZ_CP136137.1"/>
</dbReference>
<sequence>MTSPEDQNGADPTADETVVVPTPPAADDVDKTSTVSLTKGDDAGSTTPYYESEWSPAYAQTEIRSTSPFGAPDVVPEQPQSAFDPTAQQGFEAPAYGQPYGQQPYAEQGYGQPQYATPPAVPPPAYGYGTPYQPVGAPVYGSANGLPPHVSNTSAILAIVFGGLLVAGCYTTLIGIAPLVLGIVSMNKSNSVSKLWYVGQTQQAYDAIESSKNLAKWAWISMAIGFAVVIAVVLVIVAIAVGTSA</sequence>
<evidence type="ECO:0000313" key="4">
    <source>
        <dbReference type="Proteomes" id="UP001479933"/>
    </source>
</evidence>
<evidence type="ECO:0000256" key="1">
    <source>
        <dbReference type="SAM" id="MobiDB-lite"/>
    </source>
</evidence>
<feature type="transmembrane region" description="Helical" evidence="2">
    <location>
        <begin position="217"/>
        <end position="241"/>
    </location>
</feature>
<proteinExistence type="predicted"/>
<feature type="region of interest" description="Disordered" evidence="1">
    <location>
        <begin position="91"/>
        <end position="115"/>
    </location>
</feature>